<proteinExistence type="predicted"/>
<dbReference type="Proteomes" id="UP000663861">
    <property type="component" value="Unassembled WGS sequence"/>
</dbReference>
<evidence type="ECO:0000313" key="3">
    <source>
        <dbReference type="Proteomes" id="UP000663861"/>
    </source>
</evidence>
<feature type="region of interest" description="Disordered" evidence="1">
    <location>
        <begin position="1"/>
        <end position="51"/>
    </location>
</feature>
<evidence type="ECO:0000256" key="1">
    <source>
        <dbReference type="SAM" id="MobiDB-lite"/>
    </source>
</evidence>
<evidence type="ECO:0000313" key="2">
    <source>
        <dbReference type="EMBL" id="CAE6458837.1"/>
    </source>
</evidence>
<dbReference type="AlphaFoldDB" id="A0A8H3GNN1"/>
<protein>
    <submittedName>
        <fullName evidence="2">Uncharacterized protein</fullName>
    </submittedName>
</protein>
<name>A0A8H3GNN1_9AGAM</name>
<dbReference type="EMBL" id="CAJMWY010001104">
    <property type="protein sequence ID" value="CAE6458837.1"/>
    <property type="molecule type" value="Genomic_DNA"/>
</dbReference>
<accession>A0A8H3GNN1</accession>
<gene>
    <name evidence="2" type="ORF">RDB_LOCUS65777</name>
</gene>
<organism evidence="2 3">
    <name type="scientific">Rhizoctonia solani</name>
    <dbReference type="NCBI Taxonomy" id="456999"/>
    <lineage>
        <taxon>Eukaryota</taxon>
        <taxon>Fungi</taxon>
        <taxon>Dikarya</taxon>
        <taxon>Basidiomycota</taxon>
        <taxon>Agaricomycotina</taxon>
        <taxon>Agaricomycetes</taxon>
        <taxon>Cantharellales</taxon>
        <taxon>Ceratobasidiaceae</taxon>
        <taxon>Rhizoctonia</taxon>
    </lineage>
</organism>
<sequence>MTRTYEDSPDDTGTISNDTASSVSEEAAGALSELDPENFQDRGTESPGEALRVRWTDKLHVPFQSPAINY</sequence>
<reference evidence="2" key="1">
    <citation type="submission" date="2021-01" db="EMBL/GenBank/DDBJ databases">
        <authorList>
            <person name="Kaushik A."/>
        </authorList>
    </citation>
    <scope>NUCLEOTIDE SEQUENCE</scope>
    <source>
        <strain evidence="2">AG4-RS23</strain>
    </source>
</reference>
<comment type="caution">
    <text evidence="2">The sequence shown here is derived from an EMBL/GenBank/DDBJ whole genome shotgun (WGS) entry which is preliminary data.</text>
</comment>
<feature type="compositionally biased region" description="Polar residues" evidence="1">
    <location>
        <begin position="11"/>
        <end position="24"/>
    </location>
</feature>